<dbReference type="InterPro" id="IPR020612">
    <property type="entry name" value="Methylthiotransferase_CS"/>
</dbReference>
<comment type="function">
    <text evidence="20">Potential regulator of CDK5 activity.</text>
</comment>
<dbReference type="PROSITE" id="PS01012">
    <property type="entry name" value="FOLYLPOLYGLU_SYNT_2"/>
    <property type="match status" value="1"/>
</dbReference>
<dbReference type="SFLD" id="SFLDF00413">
    <property type="entry name" value="CDK5RAP1"/>
    <property type="match status" value="1"/>
</dbReference>
<keyword evidence="9" id="KW-0436">Ligase</keyword>
<keyword evidence="15" id="KW-0408">Iron</keyword>
<dbReference type="InterPro" id="IPR013848">
    <property type="entry name" value="Methylthiotransferase_N"/>
</dbReference>
<evidence type="ECO:0000256" key="13">
    <source>
        <dbReference type="ARBA" id="ARBA00022840"/>
    </source>
</evidence>
<evidence type="ECO:0000256" key="3">
    <source>
        <dbReference type="ARBA" id="ARBA00005150"/>
    </source>
</evidence>
<dbReference type="Pfam" id="PF00919">
    <property type="entry name" value="UPF0004"/>
    <property type="match status" value="1"/>
</dbReference>
<dbReference type="AlphaFoldDB" id="A0AAE9DAE5"/>
<dbReference type="InterPro" id="IPR058240">
    <property type="entry name" value="rSAM_sf"/>
</dbReference>
<evidence type="ECO:0000256" key="4">
    <source>
        <dbReference type="ARBA" id="ARBA00008276"/>
    </source>
</evidence>
<dbReference type="Proteomes" id="UP000827892">
    <property type="component" value="Chromosome III"/>
</dbReference>
<comment type="cofactor">
    <cofactor evidence="1">
        <name>a monovalent cation</name>
        <dbReference type="ChEBI" id="CHEBI:60242"/>
    </cofactor>
</comment>
<evidence type="ECO:0000259" key="22">
    <source>
        <dbReference type="PROSITE" id="PS50926"/>
    </source>
</evidence>
<evidence type="ECO:0000256" key="20">
    <source>
        <dbReference type="ARBA" id="ARBA00053923"/>
    </source>
</evidence>
<evidence type="ECO:0000256" key="11">
    <source>
        <dbReference type="ARBA" id="ARBA00022723"/>
    </source>
</evidence>
<dbReference type="PROSITE" id="PS51449">
    <property type="entry name" value="MTTASE_N"/>
    <property type="match status" value="1"/>
</dbReference>
<organism evidence="25 26">
    <name type="scientific">Caenorhabditis briggsae</name>
    <dbReference type="NCBI Taxonomy" id="6238"/>
    <lineage>
        <taxon>Eukaryota</taxon>
        <taxon>Metazoa</taxon>
        <taxon>Ecdysozoa</taxon>
        <taxon>Nematoda</taxon>
        <taxon>Chromadorea</taxon>
        <taxon>Rhabditida</taxon>
        <taxon>Rhabditina</taxon>
        <taxon>Rhabditomorpha</taxon>
        <taxon>Rhabditoidea</taxon>
        <taxon>Rhabditidae</taxon>
        <taxon>Peloderinae</taxon>
        <taxon>Caenorhabditis</taxon>
    </lineage>
</organism>
<feature type="domain" description="MTTase N-terminal" evidence="23">
    <location>
        <begin position="605"/>
        <end position="720"/>
    </location>
</feature>
<dbReference type="SUPFAM" id="SSF53623">
    <property type="entry name" value="MurD-like peptide ligases, catalytic domain"/>
    <property type="match status" value="1"/>
</dbReference>
<evidence type="ECO:0000256" key="15">
    <source>
        <dbReference type="ARBA" id="ARBA00023004"/>
    </source>
</evidence>
<dbReference type="InterPro" id="IPR001645">
    <property type="entry name" value="Folylpolyglutamate_synth"/>
</dbReference>
<dbReference type="Pfam" id="PF01938">
    <property type="entry name" value="TRAM"/>
    <property type="match status" value="1"/>
</dbReference>
<protein>
    <recommendedName>
        <fullName evidence="21">CDK5RAP1-like protein</fullName>
        <ecNumber evidence="6">6.3.2.17</ecNumber>
    </recommendedName>
    <alternativeName>
        <fullName evidence="18">Folylpoly-gamma-glutamate synthetase</fullName>
    </alternativeName>
    <alternativeName>
        <fullName evidence="17">Tetrahydrofolylpolyglutamate synthase</fullName>
    </alternativeName>
</protein>
<evidence type="ECO:0000256" key="2">
    <source>
        <dbReference type="ARBA" id="ARBA00001966"/>
    </source>
</evidence>
<dbReference type="InterPro" id="IPR007197">
    <property type="entry name" value="rSAM"/>
</dbReference>
<evidence type="ECO:0000256" key="1">
    <source>
        <dbReference type="ARBA" id="ARBA00001944"/>
    </source>
</evidence>
<dbReference type="GO" id="GO:0005524">
    <property type="term" value="F:ATP binding"/>
    <property type="evidence" value="ECO:0007669"/>
    <property type="project" value="UniProtKB-KW"/>
</dbReference>
<evidence type="ECO:0000259" key="23">
    <source>
        <dbReference type="PROSITE" id="PS51449"/>
    </source>
</evidence>
<dbReference type="Gene3D" id="3.40.50.12160">
    <property type="entry name" value="Methylthiotransferase, N-terminal domain"/>
    <property type="match status" value="1"/>
</dbReference>
<dbReference type="InterPro" id="IPR002792">
    <property type="entry name" value="TRAM_dom"/>
</dbReference>
<evidence type="ECO:0000256" key="17">
    <source>
        <dbReference type="ARBA" id="ARBA00030592"/>
    </source>
</evidence>
<keyword evidence="16" id="KW-0411">Iron-sulfur</keyword>
<keyword evidence="10" id="KW-0949">S-adenosyl-L-methionine</keyword>
<name>A0AAE9DAE5_CAEBR</name>
<dbReference type="InterPro" id="IPR038135">
    <property type="entry name" value="Methylthiotransferase_N_sf"/>
</dbReference>
<dbReference type="PANTHER" id="PTHR43020">
    <property type="entry name" value="CDK5 REGULATORY SUBUNIT-ASSOCIATED PROTEIN 1"/>
    <property type="match status" value="1"/>
</dbReference>
<evidence type="ECO:0000313" key="26">
    <source>
        <dbReference type="Proteomes" id="UP000827892"/>
    </source>
</evidence>
<keyword evidence="14" id="KW-0460">Magnesium</keyword>
<dbReference type="GO" id="GO:0060255">
    <property type="term" value="P:regulation of macromolecule metabolic process"/>
    <property type="evidence" value="ECO:0007669"/>
    <property type="project" value="UniProtKB-ARBA"/>
</dbReference>
<reference evidence="25 26" key="1">
    <citation type="submission" date="2022-05" db="EMBL/GenBank/DDBJ databases">
        <title>Chromosome-level reference genomes for two strains of Caenorhabditis briggsae: an improved platform for comparative genomics.</title>
        <authorList>
            <person name="Stevens L."/>
            <person name="Andersen E.C."/>
        </authorList>
    </citation>
    <scope>NUCLEOTIDE SEQUENCE [LARGE SCALE GENOMIC DNA]</scope>
    <source>
        <strain evidence="25">QX1410_ONT</strain>
        <tissue evidence="25">Whole-organism</tissue>
    </source>
</reference>
<proteinExistence type="inferred from homology"/>
<keyword evidence="11" id="KW-0479">Metal-binding</keyword>
<feature type="domain" description="Radical SAM core" evidence="24">
    <location>
        <begin position="744"/>
        <end position="996"/>
    </location>
</feature>
<dbReference type="PROSITE" id="PS51257">
    <property type="entry name" value="PROKAR_LIPOPROTEIN"/>
    <property type="match status" value="1"/>
</dbReference>
<dbReference type="FunFam" id="3.90.190.20:FF:000011">
    <property type="entry name" value="Folylpolyglutamate synthase"/>
    <property type="match status" value="1"/>
</dbReference>
<evidence type="ECO:0000259" key="24">
    <source>
        <dbReference type="PROSITE" id="PS51918"/>
    </source>
</evidence>
<dbReference type="Gene3D" id="3.90.190.20">
    <property type="entry name" value="Mur ligase, C-terminal domain"/>
    <property type="match status" value="1"/>
</dbReference>
<dbReference type="InterPro" id="IPR023404">
    <property type="entry name" value="rSAM_horseshoe"/>
</dbReference>
<sequence>MSIIRSFGVVSRFIHYQPTRLLLPSTSSTACGVNQLRMTSGSAVTSSSVSRYEEAVRLLNSLQSNAATIKKLRGQRENLQAMNLPQCRKYLESLKIFDNDLNALNIIHVSGTKGKGSTCAYAEAILRHQGLKTGLYTSPHLVHVRERIRIDGDPVDEKTFAEEFFHVYDIIKKEHSENMPAYFKFLTLLAFRIFIKMNVQVVILEVGIGGEYDCTNVIEQPKVCGVTTLDYDHISILGSKLSEIAWHKAGIFKKGVPAIYSPTTPEAEEVLLSRATDKSTSIYEAPPVSAYHFARQISPGISGIHQFSNISLALQLVRVWSEKCEFALSGIEKREITGKGFDVPLWMCDAIESCRWPGRSQVVTTDGNITYLLDGAHTPKSMEACSEWAAEEIAHLKKEKVKKILLFQCTADRCPSTLIQYLKPLGISQIVSCPTQLYSSVDKSADSTNLNASKDEQMDKAQQCVKSWKESMDHKVSEDQMKVFDCISTAFEFIEEQASSQEVLVIVTGSLHLVGGVLNLISNKTHKKMLRQWWLRGATACSQFSRAHSGCITSSKPKRSIPEDGLQLSDFIKEGTKKQRMKQIIPSIEDTKEYLNPEDLKGNGRTVCYVTYGCQMNVSDMEIVRSIMTQYGFVESEKKEKADVVLLMTCSIRDGAEKKVWNHLKLIRSNSVNKSQIVGVLGCMAERVRHDLLAKRNLVNIVAGPDSYRDLPRLVAIAAGGSNAINVQLSLDETYADVQPIRVDAATKTAFISIMRGCDNMCTYCVVPFTRGRERSRPIESIVEEVRRLRDDGYKQITLLGQNVNSYRDLTISPSTSSEDRVPGFKTVYKPKTGGLTFTSLLEQVADAAPEVRFRFTSPHPKDFPMQLIELIASRPNLCKQLHLPAQSGDDDTLERMGRGYTRDLYLRLVDDIRKILPNVFLTSDFIAGFCGETEQAHQMTLSLIRQVGYSFCFVFPYSMRGKTRAHHRLADDVPEEVKAQRHLDLTTVFREEALKLNQTLIGTEQIVLREGTSRRDATFSYGRIDGGVKTVFPNPEDIVKPGQYAKVLITEANSQTLRAQLIGEANI</sequence>
<dbReference type="SFLD" id="SFLDG01061">
    <property type="entry name" value="methylthiotransferase"/>
    <property type="match status" value="2"/>
</dbReference>
<dbReference type="InterPro" id="IPR036615">
    <property type="entry name" value="Mur_ligase_C_dom_sf"/>
</dbReference>
<comment type="cofactor">
    <cofactor evidence="2">
        <name>[4Fe-4S] cluster</name>
        <dbReference type="ChEBI" id="CHEBI:49883"/>
    </cofactor>
</comment>
<dbReference type="GO" id="GO:0004326">
    <property type="term" value="F:tetrahydrofolylpolyglutamate synthase activity"/>
    <property type="evidence" value="ECO:0007669"/>
    <property type="project" value="UniProtKB-EC"/>
</dbReference>
<evidence type="ECO:0000256" key="9">
    <source>
        <dbReference type="ARBA" id="ARBA00022598"/>
    </source>
</evidence>
<accession>A0AAE9DAE5</accession>
<dbReference type="SUPFAM" id="SSF102114">
    <property type="entry name" value="Radical SAM enzymes"/>
    <property type="match status" value="1"/>
</dbReference>
<dbReference type="SFLD" id="SFLDF00273">
    <property type="entry name" value="(dimethylallyl)adenosine_tRNA"/>
    <property type="match status" value="1"/>
</dbReference>
<dbReference type="InterPro" id="IPR018109">
    <property type="entry name" value="Folylpolyglutamate_synth_CS"/>
</dbReference>
<dbReference type="GO" id="GO:0006730">
    <property type="term" value="P:one-carbon metabolic process"/>
    <property type="evidence" value="ECO:0007669"/>
    <property type="project" value="UniProtKB-KW"/>
</dbReference>
<dbReference type="Pfam" id="PF04055">
    <property type="entry name" value="Radical_SAM"/>
    <property type="match status" value="1"/>
</dbReference>
<dbReference type="FunFam" id="3.40.1190.10:FF:000008">
    <property type="entry name" value="Folylpolyglutamate synthase"/>
    <property type="match status" value="1"/>
</dbReference>
<dbReference type="NCBIfam" id="TIGR01499">
    <property type="entry name" value="folC"/>
    <property type="match status" value="1"/>
</dbReference>
<evidence type="ECO:0000256" key="14">
    <source>
        <dbReference type="ARBA" id="ARBA00022842"/>
    </source>
</evidence>
<dbReference type="PROSITE" id="PS51918">
    <property type="entry name" value="RADICAL_SAM"/>
    <property type="match status" value="1"/>
</dbReference>
<dbReference type="NCBIfam" id="TIGR01574">
    <property type="entry name" value="miaB-methiolase"/>
    <property type="match status" value="1"/>
</dbReference>
<dbReference type="SFLD" id="SFLDS00029">
    <property type="entry name" value="Radical_SAM"/>
    <property type="match status" value="2"/>
</dbReference>
<evidence type="ECO:0000256" key="21">
    <source>
        <dbReference type="ARBA" id="ARBA00074452"/>
    </source>
</evidence>
<dbReference type="GO" id="GO:0051539">
    <property type="term" value="F:4 iron, 4 sulfur cluster binding"/>
    <property type="evidence" value="ECO:0007669"/>
    <property type="project" value="UniProtKB-KW"/>
</dbReference>
<dbReference type="EC" id="6.3.2.17" evidence="6"/>
<dbReference type="InterPro" id="IPR036565">
    <property type="entry name" value="Mur-like_cat_sf"/>
</dbReference>
<dbReference type="FunFam" id="3.80.30.20:FF:000003">
    <property type="entry name" value="CDK5 regulatory subunit-associated protein 1"/>
    <property type="match status" value="1"/>
</dbReference>
<evidence type="ECO:0000256" key="5">
    <source>
        <dbReference type="ARBA" id="ARBA00009815"/>
    </source>
</evidence>
<dbReference type="GO" id="GO:0035596">
    <property type="term" value="F:methylthiotransferase activity"/>
    <property type="evidence" value="ECO:0007669"/>
    <property type="project" value="InterPro"/>
</dbReference>
<dbReference type="InterPro" id="IPR006463">
    <property type="entry name" value="MiaB_methiolase"/>
</dbReference>
<comment type="similarity">
    <text evidence="5">Belongs to the methylthiotransferase family. MiaB subfamily.</text>
</comment>
<keyword evidence="8" id="KW-0554">One-carbon metabolism</keyword>
<gene>
    <name evidence="25" type="ORF">L3Y34_000691</name>
</gene>
<dbReference type="InterPro" id="IPR005839">
    <property type="entry name" value="Methylthiotransferase"/>
</dbReference>
<dbReference type="SFLD" id="SFLDG01082">
    <property type="entry name" value="B12-binding_domain_containing"/>
    <property type="match status" value="1"/>
</dbReference>
<evidence type="ECO:0000256" key="12">
    <source>
        <dbReference type="ARBA" id="ARBA00022741"/>
    </source>
</evidence>
<comment type="similarity">
    <text evidence="4">Belongs to the folylpolyglutamate synthase family.</text>
</comment>
<evidence type="ECO:0000256" key="16">
    <source>
        <dbReference type="ARBA" id="ARBA00023014"/>
    </source>
</evidence>
<dbReference type="Gene3D" id="3.80.30.20">
    <property type="entry name" value="tm_1862 like domain"/>
    <property type="match status" value="1"/>
</dbReference>
<dbReference type="InterPro" id="IPR006638">
    <property type="entry name" value="Elp3/MiaA/NifB-like_rSAM"/>
</dbReference>
<comment type="catalytic activity">
    <reaction evidence="19">
        <text>(6S)-5,6,7,8-tetrahydrofolyl-(gamma-L-Glu)(n) + L-glutamate + ATP = (6S)-5,6,7,8-tetrahydrofolyl-(gamma-L-Glu)(n+1) + ADP + phosphate + H(+)</text>
        <dbReference type="Rhea" id="RHEA:10580"/>
        <dbReference type="Rhea" id="RHEA-COMP:14738"/>
        <dbReference type="Rhea" id="RHEA-COMP:14740"/>
        <dbReference type="ChEBI" id="CHEBI:15378"/>
        <dbReference type="ChEBI" id="CHEBI:29985"/>
        <dbReference type="ChEBI" id="CHEBI:30616"/>
        <dbReference type="ChEBI" id="CHEBI:43474"/>
        <dbReference type="ChEBI" id="CHEBI:141005"/>
        <dbReference type="ChEBI" id="CHEBI:456216"/>
        <dbReference type="EC" id="6.3.2.17"/>
    </reaction>
</comment>
<dbReference type="SUPFAM" id="SSF53244">
    <property type="entry name" value="MurD-like peptide ligases, peptide-binding domain"/>
    <property type="match status" value="1"/>
</dbReference>
<evidence type="ECO:0000256" key="6">
    <source>
        <dbReference type="ARBA" id="ARBA00013025"/>
    </source>
</evidence>
<dbReference type="PROSITE" id="PS50926">
    <property type="entry name" value="TRAM"/>
    <property type="match status" value="1"/>
</dbReference>
<dbReference type="FunFam" id="3.40.50.12160:FF:000003">
    <property type="entry name" value="CDK5 regulatory subunit-associated protein 1"/>
    <property type="match status" value="1"/>
</dbReference>
<keyword evidence="12" id="KW-0547">Nucleotide-binding</keyword>
<feature type="domain" description="TRAM" evidence="22">
    <location>
        <begin position="999"/>
        <end position="1064"/>
    </location>
</feature>
<dbReference type="PROSITE" id="PS01278">
    <property type="entry name" value="MTTASE_RADICAL"/>
    <property type="match status" value="1"/>
</dbReference>
<dbReference type="GO" id="GO:0006400">
    <property type="term" value="P:tRNA modification"/>
    <property type="evidence" value="ECO:0007669"/>
    <property type="project" value="InterPro"/>
</dbReference>
<evidence type="ECO:0000256" key="7">
    <source>
        <dbReference type="ARBA" id="ARBA00022485"/>
    </source>
</evidence>
<dbReference type="Gene3D" id="3.40.1190.10">
    <property type="entry name" value="Mur-like, catalytic domain"/>
    <property type="match status" value="1"/>
</dbReference>
<dbReference type="NCBIfam" id="TIGR00089">
    <property type="entry name" value="MiaB/RimO family radical SAM methylthiotransferase"/>
    <property type="match status" value="1"/>
</dbReference>
<evidence type="ECO:0000256" key="10">
    <source>
        <dbReference type="ARBA" id="ARBA00022691"/>
    </source>
</evidence>
<dbReference type="EMBL" id="CP090893">
    <property type="protein sequence ID" value="ULT99547.1"/>
    <property type="molecule type" value="Genomic_DNA"/>
</dbReference>
<evidence type="ECO:0000256" key="8">
    <source>
        <dbReference type="ARBA" id="ARBA00022563"/>
    </source>
</evidence>
<dbReference type="GO" id="GO:0080090">
    <property type="term" value="P:regulation of primary metabolic process"/>
    <property type="evidence" value="ECO:0007669"/>
    <property type="project" value="UniProtKB-ARBA"/>
</dbReference>
<keyword evidence="7" id="KW-0004">4Fe-4S</keyword>
<dbReference type="GO" id="GO:0046872">
    <property type="term" value="F:metal ion binding"/>
    <property type="evidence" value="ECO:0007669"/>
    <property type="project" value="UniProtKB-KW"/>
</dbReference>
<comment type="pathway">
    <text evidence="3">Cofactor biosynthesis; tetrahydrofolylpolyglutamate biosynthesis.</text>
</comment>
<dbReference type="SMART" id="SM00729">
    <property type="entry name" value="Elp3"/>
    <property type="match status" value="1"/>
</dbReference>
<keyword evidence="13" id="KW-0067">ATP-binding</keyword>
<evidence type="ECO:0000256" key="19">
    <source>
        <dbReference type="ARBA" id="ARBA00047493"/>
    </source>
</evidence>
<evidence type="ECO:0000256" key="18">
    <source>
        <dbReference type="ARBA" id="ARBA00030876"/>
    </source>
</evidence>
<dbReference type="PANTHER" id="PTHR43020:SF2">
    <property type="entry name" value="MITOCHONDRIAL TRNA METHYLTHIOTRANSFERASE CDK5RAP1"/>
    <property type="match status" value="1"/>
</dbReference>
<evidence type="ECO:0000313" key="25">
    <source>
        <dbReference type="EMBL" id="ULT99547.1"/>
    </source>
</evidence>